<dbReference type="Proteomes" id="UP000499080">
    <property type="component" value="Unassembled WGS sequence"/>
</dbReference>
<reference evidence="2 3" key="1">
    <citation type="journal article" date="2019" name="Sci. Rep.">
        <title>Orb-weaving spider Araneus ventricosus genome elucidates the spidroin gene catalogue.</title>
        <authorList>
            <person name="Kono N."/>
            <person name="Nakamura H."/>
            <person name="Ohtoshi R."/>
            <person name="Moran D.A.P."/>
            <person name="Shinohara A."/>
            <person name="Yoshida Y."/>
            <person name="Fujiwara M."/>
            <person name="Mori M."/>
            <person name="Tomita M."/>
            <person name="Arakawa K."/>
        </authorList>
    </citation>
    <scope>NUCLEOTIDE SEQUENCE [LARGE SCALE GENOMIC DNA]</scope>
</reference>
<name>A0A4Y2R8Q7_ARAVE</name>
<comment type="caution">
    <text evidence="2">The sequence shown here is derived from an EMBL/GenBank/DDBJ whole genome shotgun (WGS) entry which is preliminary data.</text>
</comment>
<gene>
    <name evidence="2" type="ORF">AVEN_191916_1</name>
</gene>
<dbReference type="EMBL" id="BGPR01016172">
    <property type="protein sequence ID" value="GBN72103.1"/>
    <property type="molecule type" value="Genomic_DNA"/>
</dbReference>
<protein>
    <submittedName>
        <fullName evidence="2">Uncharacterized protein</fullName>
    </submittedName>
</protein>
<sequence>MHLNIWNAFVQYLRMQLAFLSTCGDLQNEYFSTSSLASVMGKLLFSEREEICDSRVFASDKALDSESREQMKPEIIAFYNSTKVALILQAKCVLLQLEPKRQALAYGWSYHNFFS</sequence>
<organism evidence="2 3">
    <name type="scientific">Araneus ventricosus</name>
    <name type="common">Orbweaver spider</name>
    <name type="synonym">Epeira ventricosa</name>
    <dbReference type="NCBI Taxonomy" id="182803"/>
    <lineage>
        <taxon>Eukaryota</taxon>
        <taxon>Metazoa</taxon>
        <taxon>Ecdysozoa</taxon>
        <taxon>Arthropoda</taxon>
        <taxon>Chelicerata</taxon>
        <taxon>Arachnida</taxon>
        <taxon>Araneae</taxon>
        <taxon>Araneomorphae</taxon>
        <taxon>Entelegynae</taxon>
        <taxon>Araneoidea</taxon>
        <taxon>Araneidae</taxon>
        <taxon>Araneus</taxon>
    </lineage>
</organism>
<evidence type="ECO:0000313" key="2">
    <source>
        <dbReference type="EMBL" id="GBN72103.1"/>
    </source>
</evidence>
<evidence type="ECO:0000313" key="3">
    <source>
        <dbReference type="Proteomes" id="UP000499080"/>
    </source>
</evidence>
<accession>A0A4Y2R8Q7</accession>
<feature type="signal peptide" evidence="1">
    <location>
        <begin position="1"/>
        <end position="18"/>
    </location>
</feature>
<evidence type="ECO:0000256" key="1">
    <source>
        <dbReference type="SAM" id="SignalP"/>
    </source>
</evidence>
<keyword evidence="3" id="KW-1185">Reference proteome</keyword>
<keyword evidence="1" id="KW-0732">Signal</keyword>
<feature type="chain" id="PRO_5021386245" evidence="1">
    <location>
        <begin position="19"/>
        <end position="115"/>
    </location>
</feature>
<dbReference type="AlphaFoldDB" id="A0A4Y2R8Q7"/>
<proteinExistence type="predicted"/>